<feature type="domain" description="Tetrahydrofolate dehydrogenase/cyclohydrolase catalytic" evidence="13">
    <location>
        <begin position="5"/>
        <end position="119"/>
    </location>
</feature>
<dbReference type="SUPFAM" id="SSF53223">
    <property type="entry name" value="Aminoacid dehydrogenase-like, N-terminal domain"/>
    <property type="match status" value="1"/>
</dbReference>
<keyword evidence="9 12" id="KW-0368">Histidine biosynthesis</keyword>
<keyword evidence="3 12" id="KW-0554">One-carbon metabolism</keyword>
<evidence type="ECO:0000256" key="6">
    <source>
        <dbReference type="ARBA" id="ARBA00022801"/>
    </source>
</evidence>
<keyword evidence="6 12" id="KW-0378">Hydrolase</keyword>
<dbReference type="EC" id="3.5.4.9" evidence="12"/>
<evidence type="ECO:0000256" key="3">
    <source>
        <dbReference type="ARBA" id="ARBA00022563"/>
    </source>
</evidence>
<comment type="catalytic activity">
    <reaction evidence="12">
        <text>(6R)-5,10-methenyltetrahydrofolate + H2O = (6R)-10-formyltetrahydrofolate + H(+)</text>
        <dbReference type="Rhea" id="RHEA:23700"/>
        <dbReference type="ChEBI" id="CHEBI:15377"/>
        <dbReference type="ChEBI" id="CHEBI:15378"/>
        <dbReference type="ChEBI" id="CHEBI:57455"/>
        <dbReference type="ChEBI" id="CHEBI:195366"/>
        <dbReference type="EC" id="3.5.4.9"/>
    </reaction>
</comment>
<dbReference type="Proteomes" id="UP000366051">
    <property type="component" value="Chromosome"/>
</dbReference>
<keyword evidence="10 12" id="KW-0486">Methionine biosynthesis</keyword>
<gene>
    <name evidence="12 15" type="primary">folD</name>
    <name evidence="15" type="ORF">FTV88_3340</name>
</gene>
<dbReference type="InterPro" id="IPR046346">
    <property type="entry name" value="Aminoacid_DH-like_N_sf"/>
</dbReference>
<evidence type="ECO:0000256" key="10">
    <source>
        <dbReference type="ARBA" id="ARBA00023167"/>
    </source>
</evidence>
<reference evidence="16" key="1">
    <citation type="submission" date="2019-11" db="EMBL/GenBank/DDBJ databases">
        <title>Genome sequence of Heliorestis convoluta strain HH, an alkaliphilic and minimalistic phototrophic bacterium from a soda lake in Egypt.</title>
        <authorList>
            <person name="Dewey E.D."/>
            <person name="Stokes L.M."/>
            <person name="Burchell B.M."/>
            <person name="Shaffer K.N."/>
            <person name="Huntington A.M."/>
            <person name="Baker J.M."/>
            <person name="Nadendla S."/>
            <person name="Giglio M.G."/>
            <person name="Touchman J.W."/>
            <person name="Blankenship R.E."/>
            <person name="Madigan M.T."/>
            <person name="Sattley W.M."/>
        </authorList>
    </citation>
    <scope>NUCLEOTIDE SEQUENCE [LARGE SCALE GENOMIC DNA]</scope>
    <source>
        <strain evidence="16">HH</strain>
    </source>
</reference>
<dbReference type="EMBL" id="CP045875">
    <property type="protein sequence ID" value="QGG49405.1"/>
    <property type="molecule type" value="Genomic_DNA"/>
</dbReference>
<dbReference type="GO" id="GO:0004477">
    <property type="term" value="F:methenyltetrahydrofolate cyclohydrolase activity"/>
    <property type="evidence" value="ECO:0007669"/>
    <property type="project" value="UniProtKB-UniRule"/>
</dbReference>
<dbReference type="GO" id="GO:0009086">
    <property type="term" value="P:methionine biosynthetic process"/>
    <property type="evidence" value="ECO:0007669"/>
    <property type="project" value="UniProtKB-KW"/>
</dbReference>
<dbReference type="OrthoDB" id="9803580at2"/>
<dbReference type="GO" id="GO:0000105">
    <property type="term" value="P:L-histidine biosynthetic process"/>
    <property type="evidence" value="ECO:0007669"/>
    <property type="project" value="UniProtKB-KW"/>
</dbReference>
<feature type="domain" description="Tetrahydrofolate dehydrogenase/cyclohydrolase NAD(P)-binding" evidence="14">
    <location>
        <begin position="138"/>
        <end position="279"/>
    </location>
</feature>
<dbReference type="GO" id="GO:0035999">
    <property type="term" value="P:tetrahydrofolate interconversion"/>
    <property type="evidence" value="ECO:0007669"/>
    <property type="project" value="UniProtKB-UniRule"/>
</dbReference>
<comment type="pathway">
    <text evidence="1 12">One-carbon metabolism; tetrahydrofolate interconversion.</text>
</comment>
<feature type="binding site" evidence="12">
    <location>
        <position position="230"/>
    </location>
    <ligand>
        <name>NADP(+)</name>
        <dbReference type="ChEBI" id="CHEBI:58349"/>
    </ligand>
</feature>
<dbReference type="InterPro" id="IPR036291">
    <property type="entry name" value="NAD(P)-bd_dom_sf"/>
</dbReference>
<dbReference type="UniPathway" id="UPA00193"/>
<evidence type="ECO:0000256" key="4">
    <source>
        <dbReference type="ARBA" id="ARBA00022605"/>
    </source>
</evidence>
<evidence type="ECO:0000256" key="12">
    <source>
        <dbReference type="HAMAP-Rule" id="MF_01576"/>
    </source>
</evidence>
<keyword evidence="5 12" id="KW-0658">Purine biosynthesis</keyword>
<dbReference type="InterPro" id="IPR000672">
    <property type="entry name" value="THF_DH/CycHdrlase"/>
</dbReference>
<dbReference type="GO" id="GO:0004488">
    <property type="term" value="F:methylenetetrahydrofolate dehydrogenase (NADP+) activity"/>
    <property type="evidence" value="ECO:0007669"/>
    <property type="project" value="UniProtKB-UniRule"/>
</dbReference>
<evidence type="ECO:0000256" key="7">
    <source>
        <dbReference type="ARBA" id="ARBA00022857"/>
    </source>
</evidence>
<organism evidence="15 16">
    <name type="scientific">Heliorestis convoluta</name>
    <dbReference type="NCBI Taxonomy" id="356322"/>
    <lineage>
        <taxon>Bacteria</taxon>
        <taxon>Bacillati</taxon>
        <taxon>Bacillota</taxon>
        <taxon>Clostridia</taxon>
        <taxon>Eubacteriales</taxon>
        <taxon>Heliobacteriaceae</taxon>
        <taxon>Heliorestis</taxon>
    </lineage>
</organism>
<protein>
    <recommendedName>
        <fullName evidence="12">Bifunctional protein FolD</fullName>
    </recommendedName>
    <domain>
        <recommendedName>
            <fullName evidence="12">Methylenetetrahydrofolate dehydrogenase</fullName>
            <ecNumber evidence="12">1.5.1.5</ecNumber>
        </recommendedName>
    </domain>
    <domain>
        <recommendedName>
            <fullName evidence="12">Methenyltetrahydrofolate cyclohydrolase</fullName>
            <ecNumber evidence="12">3.5.4.9</ecNumber>
        </recommendedName>
    </domain>
</protein>
<dbReference type="Pfam" id="PF02882">
    <property type="entry name" value="THF_DHG_CYH_C"/>
    <property type="match status" value="1"/>
</dbReference>
<keyword evidence="16" id="KW-1185">Reference proteome</keyword>
<dbReference type="CDD" id="cd01080">
    <property type="entry name" value="NAD_bind_m-THF_DH_Cyclohyd"/>
    <property type="match status" value="1"/>
</dbReference>
<proteinExistence type="inferred from homology"/>
<keyword evidence="11 12" id="KW-0511">Multifunctional enzyme</keyword>
<dbReference type="HAMAP" id="MF_01576">
    <property type="entry name" value="THF_DHG_CYH"/>
    <property type="match status" value="1"/>
</dbReference>
<dbReference type="EC" id="1.5.1.5" evidence="12"/>
<dbReference type="PANTHER" id="PTHR48099:SF5">
    <property type="entry name" value="C-1-TETRAHYDROFOLATE SYNTHASE, CYTOPLASMIC"/>
    <property type="match status" value="1"/>
</dbReference>
<evidence type="ECO:0000256" key="2">
    <source>
        <dbReference type="ARBA" id="ARBA00011738"/>
    </source>
</evidence>
<dbReference type="PRINTS" id="PR00085">
    <property type="entry name" value="THFDHDRGNASE"/>
</dbReference>
<dbReference type="GO" id="GO:0006164">
    <property type="term" value="P:purine nucleotide biosynthetic process"/>
    <property type="evidence" value="ECO:0007669"/>
    <property type="project" value="UniProtKB-KW"/>
</dbReference>
<evidence type="ECO:0000313" key="15">
    <source>
        <dbReference type="EMBL" id="QGG49405.1"/>
    </source>
</evidence>
<name>A0A5Q2NAB8_9FIRM</name>
<evidence type="ECO:0000313" key="16">
    <source>
        <dbReference type="Proteomes" id="UP000366051"/>
    </source>
</evidence>
<dbReference type="FunFam" id="3.40.50.10860:FF:000005">
    <property type="entry name" value="C-1-tetrahydrofolate synthase, cytoplasmic, putative"/>
    <property type="match status" value="1"/>
</dbReference>
<dbReference type="InterPro" id="IPR020630">
    <property type="entry name" value="THF_DH/CycHdrlase_cat_dom"/>
</dbReference>
<accession>A0A5Q2NAB8</accession>
<dbReference type="KEGG" id="hcv:FTV88_3340"/>
<evidence type="ECO:0000259" key="14">
    <source>
        <dbReference type="Pfam" id="PF02882"/>
    </source>
</evidence>
<dbReference type="InterPro" id="IPR020631">
    <property type="entry name" value="THF_DH/CycHdrlase_NAD-bd_dom"/>
</dbReference>
<evidence type="ECO:0000256" key="9">
    <source>
        <dbReference type="ARBA" id="ARBA00023102"/>
    </source>
</evidence>
<comment type="subunit">
    <text evidence="2 12">Homodimer.</text>
</comment>
<keyword evidence="7 12" id="KW-0521">NADP</keyword>
<comment type="similarity">
    <text evidence="12">Belongs to the tetrahydrofolate dehydrogenase/cyclohydrolase family.</text>
</comment>
<comment type="catalytic activity">
    <reaction evidence="12">
        <text>(6R)-5,10-methylene-5,6,7,8-tetrahydrofolate + NADP(+) = (6R)-5,10-methenyltetrahydrofolate + NADPH</text>
        <dbReference type="Rhea" id="RHEA:22812"/>
        <dbReference type="ChEBI" id="CHEBI:15636"/>
        <dbReference type="ChEBI" id="CHEBI:57455"/>
        <dbReference type="ChEBI" id="CHEBI:57783"/>
        <dbReference type="ChEBI" id="CHEBI:58349"/>
        <dbReference type="EC" id="1.5.1.5"/>
    </reaction>
</comment>
<dbReference type="Pfam" id="PF00763">
    <property type="entry name" value="THF_DHG_CYH"/>
    <property type="match status" value="1"/>
</dbReference>
<evidence type="ECO:0000256" key="11">
    <source>
        <dbReference type="ARBA" id="ARBA00023268"/>
    </source>
</evidence>
<comment type="caution">
    <text evidence="12">Lacks conserved residue(s) required for the propagation of feature annotation.</text>
</comment>
<evidence type="ECO:0000256" key="1">
    <source>
        <dbReference type="ARBA" id="ARBA00004777"/>
    </source>
</evidence>
<dbReference type="GO" id="GO:0005829">
    <property type="term" value="C:cytosol"/>
    <property type="evidence" value="ECO:0007669"/>
    <property type="project" value="TreeGrafter"/>
</dbReference>
<keyword evidence="8 12" id="KW-0560">Oxidoreductase</keyword>
<feature type="binding site" evidence="12">
    <location>
        <begin position="164"/>
        <end position="166"/>
    </location>
    <ligand>
        <name>NADP(+)</name>
        <dbReference type="ChEBI" id="CHEBI:58349"/>
    </ligand>
</feature>
<dbReference type="FunFam" id="3.40.50.720:FF:000006">
    <property type="entry name" value="Bifunctional protein FolD"/>
    <property type="match status" value="1"/>
</dbReference>
<dbReference type="RefSeq" id="WP_153726402.1">
    <property type="nucleotide sequence ID" value="NZ_CP045875.1"/>
</dbReference>
<keyword evidence="4 12" id="KW-0028">Amino-acid biosynthesis</keyword>
<comment type="function">
    <text evidence="12">Catalyzes the oxidation of 5,10-methylenetetrahydrofolate to 5,10-methenyltetrahydrofolate and then the hydrolysis of 5,10-methenyltetrahydrofolate to 10-formyltetrahydrofolate.</text>
</comment>
<dbReference type="AlphaFoldDB" id="A0A5Q2NAB8"/>
<sequence length="282" mass="30101">MANYIDGKAMAAELRAEVKAEVEKLKAQGFQPKLAVLLVGDDPASVLYARSKEKSAANVGIDFELFHLPGQTTEEEVLRLIERLNQDDQVHGIMVELPVPKHISKEKVMEKVDPRKDVDGVHPLNRGYLVAGRPALVPATPQSCIILLERSGIDLRGKKVVLVGRGETVGKPLFFLLLQKNATVTLCHTGTKDLAKEVQAGEIVIAAAGRAGLITKEMIAPGAVVIDAGINEVEGRIVGDVVTEEVAEVASLITPVPGGVGACTTVLLFNNVVEGLKMQKGL</sequence>
<evidence type="ECO:0000259" key="13">
    <source>
        <dbReference type="Pfam" id="PF00763"/>
    </source>
</evidence>
<dbReference type="PANTHER" id="PTHR48099">
    <property type="entry name" value="C-1-TETRAHYDROFOLATE SYNTHASE, CYTOPLASMIC-RELATED"/>
    <property type="match status" value="1"/>
</dbReference>
<evidence type="ECO:0000256" key="5">
    <source>
        <dbReference type="ARBA" id="ARBA00022755"/>
    </source>
</evidence>
<evidence type="ECO:0000256" key="8">
    <source>
        <dbReference type="ARBA" id="ARBA00023002"/>
    </source>
</evidence>
<dbReference type="Gene3D" id="3.40.50.720">
    <property type="entry name" value="NAD(P)-binding Rossmann-like Domain"/>
    <property type="match status" value="1"/>
</dbReference>
<dbReference type="Gene3D" id="3.40.50.10860">
    <property type="entry name" value="Leucine Dehydrogenase, chain A, domain 1"/>
    <property type="match status" value="1"/>
</dbReference>
<dbReference type="SUPFAM" id="SSF51735">
    <property type="entry name" value="NAD(P)-binding Rossmann-fold domains"/>
    <property type="match status" value="1"/>
</dbReference>